<evidence type="ECO:0000313" key="3">
    <source>
        <dbReference type="Proteomes" id="UP000015105"/>
    </source>
</evidence>
<feature type="compositionally biased region" description="Low complexity" evidence="1">
    <location>
        <begin position="125"/>
        <end position="152"/>
    </location>
</feature>
<name>A0A453ARE7_AEGTS</name>
<accession>A0A453ARE7</accession>
<organism evidence="2 3">
    <name type="scientific">Aegilops tauschii subsp. strangulata</name>
    <name type="common">Goatgrass</name>
    <dbReference type="NCBI Taxonomy" id="200361"/>
    <lineage>
        <taxon>Eukaryota</taxon>
        <taxon>Viridiplantae</taxon>
        <taxon>Streptophyta</taxon>
        <taxon>Embryophyta</taxon>
        <taxon>Tracheophyta</taxon>
        <taxon>Spermatophyta</taxon>
        <taxon>Magnoliopsida</taxon>
        <taxon>Liliopsida</taxon>
        <taxon>Poales</taxon>
        <taxon>Poaceae</taxon>
        <taxon>BOP clade</taxon>
        <taxon>Pooideae</taxon>
        <taxon>Triticodae</taxon>
        <taxon>Triticeae</taxon>
        <taxon>Triticinae</taxon>
        <taxon>Aegilops</taxon>
    </lineage>
</organism>
<keyword evidence="3" id="KW-1185">Reference proteome</keyword>
<dbReference type="EnsemblPlants" id="AET2Gv20233800.8">
    <property type="protein sequence ID" value="AET2Gv20233800.8"/>
    <property type="gene ID" value="AET2Gv20233800"/>
</dbReference>
<sequence>HASRPAWLLRPIKPPRMPSPVLHTTIQRNHTATPSTLSQLRGLEARGEAQSAARAARRRSEQQWRGTASLPCSSSGWSRPPASARRPPLAGALLRSSPSRSPSRCRTQSPSRNPSQSQCLSLNPCQSQSPNRNRSRSRCQSQNQSQSPSLSRCQSQSLSPNHCLNQSLSQSPSLNLCLSRSPSLSPNRSRSRLRRASRQ</sequence>
<reference evidence="2" key="4">
    <citation type="submission" date="2019-03" db="UniProtKB">
        <authorList>
            <consortium name="EnsemblPlants"/>
        </authorList>
    </citation>
    <scope>IDENTIFICATION</scope>
</reference>
<dbReference type="Gramene" id="AET2Gv20233800.8">
    <property type="protein sequence ID" value="AET2Gv20233800.8"/>
    <property type="gene ID" value="AET2Gv20233800"/>
</dbReference>
<dbReference type="AlphaFoldDB" id="A0A453ARE7"/>
<protein>
    <submittedName>
        <fullName evidence="2">Uncharacterized protein</fullName>
    </submittedName>
</protein>
<feature type="compositionally biased region" description="Low complexity" evidence="1">
    <location>
        <begin position="73"/>
        <end position="112"/>
    </location>
</feature>
<feature type="region of interest" description="Disordered" evidence="1">
    <location>
        <begin position="178"/>
        <end position="199"/>
    </location>
</feature>
<reference evidence="3" key="1">
    <citation type="journal article" date="2014" name="Science">
        <title>Ancient hybridizations among the ancestral genomes of bread wheat.</title>
        <authorList>
            <consortium name="International Wheat Genome Sequencing Consortium,"/>
            <person name="Marcussen T."/>
            <person name="Sandve S.R."/>
            <person name="Heier L."/>
            <person name="Spannagl M."/>
            <person name="Pfeifer M."/>
            <person name="Jakobsen K.S."/>
            <person name="Wulff B.B."/>
            <person name="Steuernagel B."/>
            <person name="Mayer K.F."/>
            <person name="Olsen O.A."/>
        </authorList>
    </citation>
    <scope>NUCLEOTIDE SEQUENCE [LARGE SCALE GENOMIC DNA]</scope>
    <source>
        <strain evidence="3">cv. AL8/78</strain>
    </source>
</reference>
<feature type="compositionally biased region" description="Polar residues" evidence="1">
    <location>
        <begin position="113"/>
        <end position="124"/>
    </location>
</feature>
<feature type="region of interest" description="Disordered" evidence="1">
    <location>
        <begin position="47"/>
        <end position="156"/>
    </location>
</feature>
<evidence type="ECO:0000313" key="2">
    <source>
        <dbReference type="EnsemblPlants" id="AET2Gv20233800.8"/>
    </source>
</evidence>
<feature type="compositionally biased region" description="Low complexity" evidence="1">
    <location>
        <begin position="178"/>
        <end position="188"/>
    </location>
</feature>
<feature type="region of interest" description="Disordered" evidence="1">
    <location>
        <begin position="1"/>
        <end position="22"/>
    </location>
</feature>
<reference evidence="2" key="3">
    <citation type="journal article" date="2017" name="Nature">
        <title>Genome sequence of the progenitor of the wheat D genome Aegilops tauschii.</title>
        <authorList>
            <person name="Luo M.C."/>
            <person name="Gu Y.Q."/>
            <person name="Puiu D."/>
            <person name="Wang H."/>
            <person name="Twardziok S.O."/>
            <person name="Deal K.R."/>
            <person name="Huo N."/>
            <person name="Zhu T."/>
            <person name="Wang L."/>
            <person name="Wang Y."/>
            <person name="McGuire P.E."/>
            <person name="Liu S."/>
            <person name="Long H."/>
            <person name="Ramasamy R.K."/>
            <person name="Rodriguez J.C."/>
            <person name="Van S.L."/>
            <person name="Yuan L."/>
            <person name="Wang Z."/>
            <person name="Xia Z."/>
            <person name="Xiao L."/>
            <person name="Anderson O.D."/>
            <person name="Ouyang S."/>
            <person name="Liang Y."/>
            <person name="Zimin A.V."/>
            <person name="Pertea G."/>
            <person name="Qi P."/>
            <person name="Bennetzen J.L."/>
            <person name="Dai X."/>
            <person name="Dawson M.W."/>
            <person name="Muller H.G."/>
            <person name="Kugler K."/>
            <person name="Rivarola-Duarte L."/>
            <person name="Spannagl M."/>
            <person name="Mayer K.F.X."/>
            <person name="Lu F.H."/>
            <person name="Bevan M.W."/>
            <person name="Leroy P."/>
            <person name="Li P."/>
            <person name="You F.M."/>
            <person name="Sun Q."/>
            <person name="Liu Z."/>
            <person name="Lyons E."/>
            <person name="Wicker T."/>
            <person name="Salzberg S.L."/>
            <person name="Devos K.M."/>
            <person name="Dvorak J."/>
        </authorList>
    </citation>
    <scope>NUCLEOTIDE SEQUENCE [LARGE SCALE GENOMIC DNA]</scope>
    <source>
        <strain evidence="2">cv. AL8/78</strain>
    </source>
</reference>
<reference evidence="3" key="2">
    <citation type="journal article" date="2017" name="Nat. Plants">
        <title>The Aegilops tauschii genome reveals multiple impacts of transposons.</title>
        <authorList>
            <person name="Zhao G."/>
            <person name="Zou C."/>
            <person name="Li K."/>
            <person name="Wang K."/>
            <person name="Li T."/>
            <person name="Gao L."/>
            <person name="Zhang X."/>
            <person name="Wang H."/>
            <person name="Yang Z."/>
            <person name="Liu X."/>
            <person name="Jiang W."/>
            <person name="Mao L."/>
            <person name="Kong X."/>
            <person name="Jiao Y."/>
            <person name="Jia J."/>
        </authorList>
    </citation>
    <scope>NUCLEOTIDE SEQUENCE [LARGE SCALE GENOMIC DNA]</scope>
    <source>
        <strain evidence="3">cv. AL8/78</strain>
    </source>
</reference>
<dbReference type="Proteomes" id="UP000015105">
    <property type="component" value="Chromosome 2D"/>
</dbReference>
<reference evidence="2" key="5">
    <citation type="journal article" date="2021" name="G3 (Bethesda)">
        <title>Aegilops tauschii genome assembly Aet v5.0 features greater sequence contiguity and improved annotation.</title>
        <authorList>
            <person name="Wang L."/>
            <person name="Zhu T."/>
            <person name="Rodriguez J.C."/>
            <person name="Deal K.R."/>
            <person name="Dubcovsky J."/>
            <person name="McGuire P.E."/>
            <person name="Lux T."/>
            <person name="Spannagl M."/>
            <person name="Mayer K.F.X."/>
            <person name="Baldrich P."/>
            <person name="Meyers B.C."/>
            <person name="Huo N."/>
            <person name="Gu Y.Q."/>
            <person name="Zhou H."/>
            <person name="Devos K.M."/>
            <person name="Bennetzen J.L."/>
            <person name="Unver T."/>
            <person name="Budak H."/>
            <person name="Gulick P.J."/>
            <person name="Galiba G."/>
            <person name="Kalapos B."/>
            <person name="Nelson D.R."/>
            <person name="Li P."/>
            <person name="You F.M."/>
            <person name="Luo M.C."/>
            <person name="Dvorak J."/>
        </authorList>
    </citation>
    <scope>NUCLEOTIDE SEQUENCE [LARGE SCALE GENOMIC DNA]</scope>
    <source>
        <strain evidence="2">cv. AL8/78</strain>
    </source>
</reference>
<evidence type="ECO:0000256" key="1">
    <source>
        <dbReference type="SAM" id="MobiDB-lite"/>
    </source>
</evidence>
<feature type="compositionally biased region" description="Basic residues" evidence="1">
    <location>
        <begin position="189"/>
        <end position="199"/>
    </location>
</feature>
<proteinExistence type="predicted"/>